<evidence type="ECO:0000313" key="4">
    <source>
        <dbReference type="Proteomes" id="UP001241072"/>
    </source>
</evidence>
<dbReference type="PANTHER" id="PTHR43794">
    <property type="entry name" value="AMINOHYDROLASE SSNA-RELATED"/>
    <property type="match status" value="1"/>
</dbReference>
<dbReference type="InterPro" id="IPR032466">
    <property type="entry name" value="Metal_Hydrolase"/>
</dbReference>
<reference evidence="3 4" key="1">
    <citation type="submission" date="2023-07" db="EMBL/GenBank/DDBJ databases">
        <title>Protaetiibacter sp. nov WY-16 isolated from soil.</title>
        <authorList>
            <person name="Liu B."/>
            <person name="Wan Y."/>
        </authorList>
    </citation>
    <scope>NUCLEOTIDE SEQUENCE [LARGE SCALE GENOMIC DNA]</scope>
    <source>
        <strain evidence="3 4">WY-16</strain>
    </source>
</reference>
<name>A0ABT9BL42_9MICO</name>
<dbReference type="Gene3D" id="2.30.40.10">
    <property type="entry name" value="Urease, subunit C, domain 1"/>
    <property type="match status" value="1"/>
</dbReference>
<sequence length="462" mass="49359">MDDERSIIPDAAIAIVDGAIVDLGPDADVVARWGATEVIDAAGAPVHPGLVEAHLHCSYQLFRGALPDQLQEEDAFREFEGHFYRAVDDEDEHASAVIAALEMIRHGTTAFLEPGTVLEVEAAATAAELVGIRAVLADSFIWDDPEGLAMGKNAHPERNTSMIPRAASDRASVRSRLGRMAVRQSPPGSLVTGHVAVLGLGTASTELMIEAKRVADDAGVVLNFHQSYSPGDTARDHQRLGAHPIVALRDLGVVDRSTTMAHVNHVSDAEFHALVESGATVAWAPAASMMWGHGSTLDGRHAELHRAGASVALGSDSPNWSNSLDLFRQASLAVLTARESHRDRTYLVAEDGFAMATRGGARAAGISDRAGSIEIGKRADLVVHSLRRPELLPLTDPVRNLVYSAGSSTVDTVVIEGRVVLRGGMFPHLDEEALLRRASERSVGLLRRMGYTVGPNDLGRRV</sequence>
<dbReference type="SUPFAM" id="SSF51338">
    <property type="entry name" value="Composite domain of metallo-dependent hydrolases"/>
    <property type="match status" value="2"/>
</dbReference>
<keyword evidence="1" id="KW-0378">Hydrolase</keyword>
<feature type="domain" description="Amidohydrolase-related" evidence="2">
    <location>
        <begin position="47"/>
        <end position="420"/>
    </location>
</feature>
<proteinExistence type="predicted"/>
<dbReference type="Pfam" id="PF01979">
    <property type="entry name" value="Amidohydro_1"/>
    <property type="match status" value="1"/>
</dbReference>
<dbReference type="InterPro" id="IPR050287">
    <property type="entry name" value="MTA/SAH_deaminase"/>
</dbReference>
<evidence type="ECO:0000313" key="3">
    <source>
        <dbReference type="EMBL" id="MDO7881167.1"/>
    </source>
</evidence>
<dbReference type="InterPro" id="IPR011059">
    <property type="entry name" value="Metal-dep_hydrolase_composite"/>
</dbReference>
<dbReference type="InterPro" id="IPR006680">
    <property type="entry name" value="Amidohydro-rel"/>
</dbReference>
<dbReference type="PANTHER" id="PTHR43794:SF11">
    <property type="entry name" value="AMIDOHYDROLASE-RELATED DOMAIN-CONTAINING PROTEIN"/>
    <property type="match status" value="1"/>
</dbReference>
<evidence type="ECO:0000256" key="1">
    <source>
        <dbReference type="ARBA" id="ARBA00022801"/>
    </source>
</evidence>
<keyword evidence="4" id="KW-1185">Reference proteome</keyword>
<dbReference type="Gene3D" id="3.20.20.140">
    <property type="entry name" value="Metal-dependent hydrolases"/>
    <property type="match status" value="1"/>
</dbReference>
<evidence type="ECO:0000259" key="2">
    <source>
        <dbReference type="Pfam" id="PF01979"/>
    </source>
</evidence>
<protein>
    <submittedName>
        <fullName evidence="3">Amidohydrolase family protein</fullName>
    </submittedName>
</protein>
<gene>
    <name evidence="3" type="ORF">Q5716_02890</name>
</gene>
<dbReference type="EMBL" id="JAUQUB010000001">
    <property type="protein sequence ID" value="MDO7881167.1"/>
    <property type="molecule type" value="Genomic_DNA"/>
</dbReference>
<dbReference type="Proteomes" id="UP001241072">
    <property type="component" value="Unassembled WGS sequence"/>
</dbReference>
<organism evidence="3 4">
    <name type="scientific">Antiquaquibacter soli</name>
    <dbReference type="NCBI Taxonomy" id="3064523"/>
    <lineage>
        <taxon>Bacteria</taxon>
        <taxon>Bacillati</taxon>
        <taxon>Actinomycetota</taxon>
        <taxon>Actinomycetes</taxon>
        <taxon>Micrococcales</taxon>
        <taxon>Microbacteriaceae</taxon>
        <taxon>Antiquaquibacter</taxon>
    </lineage>
</organism>
<dbReference type="SUPFAM" id="SSF51556">
    <property type="entry name" value="Metallo-dependent hydrolases"/>
    <property type="match status" value="1"/>
</dbReference>
<comment type="caution">
    <text evidence="3">The sequence shown here is derived from an EMBL/GenBank/DDBJ whole genome shotgun (WGS) entry which is preliminary data.</text>
</comment>
<dbReference type="RefSeq" id="WP_305001582.1">
    <property type="nucleotide sequence ID" value="NZ_JAUQUB010000001.1"/>
</dbReference>
<accession>A0ABT9BL42</accession>